<dbReference type="InterPro" id="IPR001959">
    <property type="entry name" value="Transposase"/>
</dbReference>
<dbReference type="InterPro" id="IPR010095">
    <property type="entry name" value="Cas12f1-like_TNB"/>
</dbReference>
<name>A0A1V1NYN2_9BACT</name>
<evidence type="ECO:0000313" key="7">
    <source>
        <dbReference type="EMBL" id="ETR67732.1"/>
    </source>
</evidence>
<protein>
    <submittedName>
        <fullName evidence="7">Transposase, IS605 orfB family</fullName>
    </submittedName>
</protein>
<dbReference type="Proteomes" id="UP000189670">
    <property type="component" value="Unassembled WGS sequence"/>
</dbReference>
<reference evidence="8" key="1">
    <citation type="submission" date="2012-11" db="EMBL/GenBank/DDBJ databases">
        <authorList>
            <person name="Lucero-Rivera Y.E."/>
            <person name="Tovar-Ramirez D."/>
        </authorList>
    </citation>
    <scope>NUCLEOTIDE SEQUENCE [LARGE SCALE GENOMIC DNA]</scope>
    <source>
        <strain evidence="8">Araruama</strain>
    </source>
</reference>
<evidence type="ECO:0000259" key="5">
    <source>
        <dbReference type="Pfam" id="PF01385"/>
    </source>
</evidence>
<proteinExistence type="inferred from homology"/>
<dbReference type="Pfam" id="PF07282">
    <property type="entry name" value="Cas12f1-like_TNB"/>
    <property type="match status" value="1"/>
</dbReference>
<dbReference type="GO" id="GO:0032196">
    <property type="term" value="P:transposition"/>
    <property type="evidence" value="ECO:0007669"/>
    <property type="project" value="UniProtKB-KW"/>
</dbReference>
<keyword evidence="4" id="KW-0233">DNA recombination</keyword>
<dbReference type="Pfam" id="PF01385">
    <property type="entry name" value="OrfB_IS605"/>
    <property type="match status" value="1"/>
</dbReference>
<organism evidence="7 8">
    <name type="scientific">Candidatus Magnetoglobus multicellularis str. Araruama</name>
    <dbReference type="NCBI Taxonomy" id="890399"/>
    <lineage>
        <taxon>Bacteria</taxon>
        <taxon>Pseudomonadati</taxon>
        <taxon>Thermodesulfobacteriota</taxon>
        <taxon>Desulfobacteria</taxon>
        <taxon>Desulfobacterales</taxon>
        <taxon>Desulfobacteraceae</taxon>
        <taxon>Candidatus Magnetoglobus</taxon>
    </lineage>
</organism>
<evidence type="ECO:0000259" key="6">
    <source>
        <dbReference type="Pfam" id="PF07282"/>
    </source>
</evidence>
<accession>A0A1V1NYN2</accession>
<evidence type="ECO:0000256" key="1">
    <source>
        <dbReference type="ARBA" id="ARBA00008761"/>
    </source>
</evidence>
<evidence type="ECO:0000256" key="3">
    <source>
        <dbReference type="ARBA" id="ARBA00023125"/>
    </source>
</evidence>
<dbReference type="GO" id="GO:0003677">
    <property type="term" value="F:DNA binding"/>
    <property type="evidence" value="ECO:0007669"/>
    <property type="project" value="UniProtKB-KW"/>
</dbReference>
<evidence type="ECO:0000256" key="4">
    <source>
        <dbReference type="ARBA" id="ARBA00023172"/>
    </source>
</evidence>
<dbReference type="GO" id="GO:0006310">
    <property type="term" value="P:DNA recombination"/>
    <property type="evidence" value="ECO:0007669"/>
    <property type="project" value="UniProtKB-KW"/>
</dbReference>
<dbReference type="AlphaFoldDB" id="A0A1V1NYN2"/>
<feature type="domain" description="Cas12f1-like TNB" evidence="6">
    <location>
        <begin position="313"/>
        <end position="384"/>
    </location>
</feature>
<keyword evidence="3" id="KW-0238">DNA-binding</keyword>
<dbReference type="NCBIfam" id="TIGR01766">
    <property type="entry name" value="IS200/IS605 family accessory protein TnpB-like domain"/>
    <property type="match status" value="1"/>
</dbReference>
<dbReference type="NCBIfam" id="NF040570">
    <property type="entry name" value="guided_TnpB"/>
    <property type="match status" value="1"/>
</dbReference>
<comment type="caution">
    <text evidence="7">The sequence shown here is derived from an EMBL/GenBank/DDBJ whole genome shotgun (WGS) entry which is preliminary data.</text>
</comment>
<evidence type="ECO:0000313" key="8">
    <source>
        <dbReference type="Proteomes" id="UP000189670"/>
    </source>
</evidence>
<evidence type="ECO:0000256" key="2">
    <source>
        <dbReference type="ARBA" id="ARBA00022578"/>
    </source>
</evidence>
<feature type="domain" description="Probable transposase IS891/IS1136/IS1341" evidence="5">
    <location>
        <begin position="179"/>
        <end position="291"/>
    </location>
</feature>
<gene>
    <name evidence="7" type="ORF">OMM_04979</name>
</gene>
<dbReference type="EMBL" id="ATBP01001239">
    <property type="protein sequence ID" value="ETR67732.1"/>
    <property type="molecule type" value="Genomic_DNA"/>
</dbReference>
<sequence>MKVKRVERHQIKSDEAIDQICFKSKNLYNKANYLVRQRFIETSKKVEQGTREHAEWIRYNELDKVCKQENWIEYRDLPAQTAQQTLKLLEKNWKSFFKSIKEWKKRPDKFKARPKLPAYKHKEKGRNIAIFTNQQIKLKNGYIHFPKSSHLKPVKTKVQNGLQQVRIVPSYSTYTIEIVYQKEVQPKENLDQTKYLSIDLGVNNISAIVSNDTSMKPLIINGRPLKSINQYFNKEKGKLMSYIGDKGTSKRIEKLTHKRNNKINDFMHKTTKMIIDYALENNIATIVIGKNDGWKQEIEIGKRNNQNFVQIPFNKLIEQVEYKSEEEGITVKSQEESHTSKVDHFANETIEHHDKYLGKRIKRGLFKSSTGKIINADINGSIGILKKAVPNAFADGIEALGLTPLKVVPL</sequence>
<keyword evidence="2" id="KW-0815">Transposition</keyword>
<comment type="similarity">
    <text evidence="1">In the C-terminal section; belongs to the transposase 35 family.</text>
</comment>